<name>A0A951QAF2_9CYAN</name>
<dbReference type="EMBL" id="JAHHHD010000004">
    <property type="protein sequence ID" value="MBW4658246.1"/>
    <property type="molecule type" value="Genomic_DNA"/>
</dbReference>
<dbReference type="Proteomes" id="UP000757435">
    <property type="component" value="Unassembled WGS sequence"/>
</dbReference>
<dbReference type="GO" id="GO:0003723">
    <property type="term" value="F:RNA binding"/>
    <property type="evidence" value="ECO:0007669"/>
    <property type="project" value="InterPro"/>
</dbReference>
<dbReference type="SUPFAM" id="SSF50249">
    <property type="entry name" value="Nucleic acid-binding proteins"/>
    <property type="match status" value="1"/>
</dbReference>
<organism evidence="2 3">
    <name type="scientific">Drouetiella hepatica Uher 2000/2452</name>
    <dbReference type="NCBI Taxonomy" id="904376"/>
    <lineage>
        <taxon>Bacteria</taxon>
        <taxon>Bacillati</taxon>
        <taxon>Cyanobacteriota</taxon>
        <taxon>Cyanophyceae</taxon>
        <taxon>Oculatellales</taxon>
        <taxon>Oculatellaceae</taxon>
        <taxon>Drouetiella</taxon>
    </lineage>
</organism>
<dbReference type="InterPro" id="IPR056404">
    <property type="entry name" value="HTH_RNase_II"/>
</dbReference>
<dbReference type="Pfam" id="PF25255">
    <property type="entry name" value="WHD_RNase_II"/>
    <property type="match status" value="1"/>
</dbReference>
<comment type="caution">
    <text evidence="2">The sequence shown here is derived from an EMBL/GenBank/DDBJ whole genome shotgun (WGS) entry which is preliminary data.</text>
</comment>
<dbReference type="PANTHER" id="PTHR23355:SF42">
    <property type="entry name" value="RIBONUCLEASE II, CHLOROPLASTIC_MITOCHONDRIAL"/>
    <property type="match status" value="1"/>
</dbReference>
<feature type="domain" description="RNB" evidence="1">
    <location>
        <begin position="276"/>
        <end position="566"/>
    </location>
</feature>
<dbReference type="InterPro" id="IPR057324">
    <property type="entry name" value="WH_RNase_II"/>
</dbReference>
<reference evidence="2" key="2">
    <citation type="journal article" date="2022" name="Microbiol. Resour. Announc.">
        <title>Metagenome Sequencing to Explore Phylogenomics of Terrestrial Cyanobacteria.</title>
        <authorList>
            <person name="Ward R.D."/>
            <person name="Stajich J.E."/>
            <person name="Johansen J.R."/>
            <person name="Huntemann M."/>
            <person name="Clum A."/>
            <person name="Foster B."/>
            <person name="Foster B."/>
            <person name="Roux S."/>
            <person name="Palaniappan K."/>
            <person name="Varghese N."/>
            <person name="Mukherjee S."/>
            <person name="Reddy T.B.K."/>
            <person name="Daum C."/>
            <person name="Copeland A."/>
            <person name="Chen I.A."/>
            <person name="Ivanova N.N."/>
            <person name="Kyrpides N.C."/>
            <person name="Shapiro N."/>
            <person name="Eloe-Fadrosh E.A."/>
            <person name="Pietrasiak N."/>
        </authorList>
    </citation>
    <scope>NUCLEOTIDE SEQUENCE</scope>
    <source>
        <strain evidence="2">UHER 2000/2452</strain>
    </source>
</reference>
<evidence type="ECO:0000313" key="2">
    <source>
        <dbReference type="EMBL" id="MBW4658246.1"/>
    </source>
</evidence>
<dbReference type="Pfam" id="PF00773">
    <property type="entry name" value="RNB"/>
    <property type="match status" value="1"/>
</dbReference>
<dbReference type="InterPro" id="IPR050180">
    <property type="entry name" value="RNR_Ribonuclease"/>
</dbReference>
<reference evidence="2" key="1">
    <citation type="submission" date="2021-05" db="EMBL/GenBank/DDBJ databases">
        <authorList>
            <person name="Pietrasiak N."/>
            <person name="Ward R."/>
            <person name="Stajich J.E."/>
            <person name="Kurbessoian T."/>
        </authorList>
    </citation>
    <scope>NUCLEOTIDE SEQUENCE</scope>
    <source>
        <strain evidence="2">UHER 2000/2452</strain>
    </source>
</reference>
<dbReference type="AlphaFoldDB" id="A0A951QAF2"/>
<dbReference type="GO" id="GO:0006402">
    <property type="term" value="P:mRNA catabolic process"/>
    <property type="evidence" value="ECO:0007669"/>
    <property type="project" value="TreeGrafter"/>
</dbReference>
<evidence type="ECO:0000313" key="3">
    <source>
        <dbReference type="Proteomes" id="UP000757435"/>
    </source>
</evidence>
<evidence type="ECO:0000259" key="1">
    <source>
        <dbReference type="SMART" id="SM00955"/>
    </source>
</evidence>
<protein>
    <submittedName>
        <fullName evidence="2">Ribonuclease R</fullName>
    </submittedName>
</protein>
<dbReference type="GO" id="GO:0000932">
    <property type="term" value="C:P-body"/>
    <property type="evidence" value="ECO:0007669"/>
    <property type="project" value="TreeGrafter"/>
</dbReference>
<dbReference type="SMART" id="SM00955">
    <property type="entry name" value="RNB"/>
    <property type="match status" value="1"/>
</dbReference>
<dbReference type="InterPro" id="IPR056403">
    <property type="entry name" value="RNase_II_barrel"/>
</dbReference>
<dbReference type="GO" id="GO:0000175">
    <property type="term" value="F:3'-5'-RNA exonuclease activity"/>
    <property type="evidence" value="ECO:0007669"/>
    <property type="project" value="TreeGrafter"/>
</dbReference>
<dbReference type="Pfam" id="PF23161">
    <property type="entry name" value="HTH_RNase_II"/>
    <property type="match status" value="1"/>
</dbReference>
<sequence>MEKGNLVEFRLQGDGADKPRQSRLAVVERPEGKKHWIAVDGRGQSHTLHPRDITYVVTGEVYKAADISKFWQTIQPYLDPSSLEVAWEILAEEGESVDPAAMAMLLFSEQSPALCYAAHCLLSEDKSYFKQKGDRYEPRPSAQVLELKHQLNMEAQRQQEWQSFMERVQASLTAEPLEAKVEWQSGDRPRLEALERFALLGEEAQHRAPALEILSVLGRPETAPAAFQLLVDLKLWSDHENLFLRRSQLPTQFSSRVLEMTHRCLTSPPPDPDADRLDLTHLKTYTIDDESTREIDDGLSVDFLADGQQRLWIHIADPTRWLLPGDELDLEARRRCTTVYLPTGMIPMFPPELATGPMSLNQGRVCTALSFGVVLDETGSVQEYEIRPSLVKPTYRLTYEDVDEILQLGVRAEPELEALATWAKRRASWRVSQGAITIRMPESSIKVCDDEITIQVLEDSLSRMLVAEMMILAGEVAGKYGEAHGLALPFRGQPQPELPPEQELMQLPAGPVRYSAIRRCMPRSEVGITPARHASLGLNTYTQVTSPIRRYADLLAHFQIKAHLRGDLPPFSIETTKELIQAASTTAYEATLVERQTNRYWSLEYLRRNPNEIWQAIMLRWLREHESLGLVLLEDLGLELAMRFTRPMEMGDRLEIKAVYVDPRQDLIQFVECDRSTAVVI</sequence>
<gene>
    <name evidence="2" type="ORF">KME15_06200</name>
</gene>
<proteinExistence type="predicted"/>
<dbReference type="PANTHER" id="PTHR23355">
    <property type="entry name" value="RIBONUCLEASE"/>
    <property type="match status" value="1"/>
</dbReference>
<dbReference type="Pfam" id="PF23163">
    <property type="entry name" value="CSD_RNase_II"/>
    <property type="match status" value="1"/>
</dbReference>
<dbReference type="InterPro" id="IPR001900">
    <property type="entry name" value="RNase_II/R"/>
</dbReference>
<dbReference type="InterPro" id="IPR012340">
    <property type="entry name" value="NA-bd_OB-fold"/>
</dbReference>
<accession>A0A951QAF2</accession>